<reference evidence="5" key="2">
    <citation type="submission" date="2013-07" db="EMBL/GenBank/DDBJ databases">
        <authorList>
            <consortium name="The Broad Institute Genome Sequencing Platform"/>
            <person name="Cuomo C."/>
            <person name="Litvintseva A."/>
            <person name="Chen Y."/>
            <person name="Heitman J."/>
            <person name="Sun S."/>
            <person name="Springer D."/>
            <person name="Dromer F."/>
            <person name="Young S.K."/>
            <person name="Zeng Q."/>
            <person name="Gargeya S."/>
            <person name="Fitzgerald M."/>
            <person name="Abouelleil A."/>
            <person name="Alvarado L."/>
            <person name="Berlin A.M."/>
            <person name="Chapman S.B."/>
            <person name="Dewar J."/>
            <person name="Goldberg J."/>
            <person name="Griggs A."/>
            <person name="Gujja S."/>
            <person name="Hansen M."/>
            <person name="Howarth C."/>
            <person name="Imamovic A."/>
            <person name="Larimer J."/>
            <person name="McCowan C."/>
            <person name="Murphy C."/>
            <person name="Pearson M."/>
            <person name="Priest M."/>
            <person name="Roberts A."/>
            <person name="Saif S."/>
            <person name="Shea T."/>
            <person name="Sykes S."/>
            <person name="Wortman J."/>
            <person name="Nusbaum C."/>
            <person name="Birren B."/>
        </authorList>
    </citation>
    <scope>NUCLEOTIDE SEQUENCE</scope>
    <source>
        <strain evidence="5">CBS 10737</strain>
    </source>
</reference>
<accession>A0A1B9IBV6</accession>
<feature type="region of interest" description="Disordered" evidence="2">
    <location>
        <begin position="143"/>
        <end position="186"/>
    </location>
</feature>
<dbReference type="SMART" id="SM00751">
    <property type="entry name" value="BSD"/>
    <property type="match status" value="1"/>
</dbReference>
<dbReference type="KEGG" id="kpin:30168802"/>
<evidence type="ECO:0000313" key="4">
    <source>
        <dbReference type="EMBL" id="OCF53132.1"/>
    </source>
</evidence>
<gene>
    <name evidence="4" type="ORF">I206_00433</name>
    <name evidence="5" type="ORF">I206_100893</name>
</gene>
<dbReference type="GO" id="GO:0005737">
    <property type="term" value="C:cytoplasm"/>
    <property type="evidence" value="ECO:0007669"/>
    <property type="project" value="TreeGrafter"/>
</dbReference>
<dbReference type="InterPro" id="IPR051494">
    <property type="entry name" value="BSD_domain-containing"/>
</dbReference>
<feature type="region of interest" description="Disordered" evidence="2">
    <location>
        <begin position="1"/>
        <end position="74"/>
    </location>
</feature>
<dbReference type="RefSeq" id="XP_019014351.1">
    <property type="nucleotide sequence ID" value="XM_019152213.1"/>
</dbReference>
<evidence type="ECO:0000313" key="5">
    <source>
        <dbReference type="EMBL" id="WWC66986.1"/>
    </source>
</evidence>
<sequence length="539" mass="59338">MSSSSPAKDKEVTASSTSTPTVPITSSTTPPQPASPAETIHASTSTSTTNIESPTGGSSNAQSTRTVQQALQQSINRNNFEEEVGQVMGTLNSWWGGVKKQSASALTTLKADIDKTVHQAQADLEYLRTANIEVVRKEPEEYAAEQEAEKAKKEAARVAKEEEERSKEKGKGKATEQGVETSTGNLLNKLTSSTTQLQHTLQQTLQKTLDAASNNPNLSNPEILRAKLAENLKISSAKENLQLSIHQAEKLAEEYLKKSEGLLKDAEKWVEDNVKVLPPDSAFDNDEDKHMVSMGWDGSDFYSFSTSTPTTASAPKEKNVLFDSGDKKPISTLALAGSRKDALLRRLREDKELLLVDPAGEGETAERKEEFRSWVTEHFESQKEEMREAEEGNVGGIRMELVPEHLTDDQFWQRYLFHKHMIEGEEKKRKAILQATTQEEETEDFNWDDEPEESPVSAAPRTTSEPVAAESTPKVENDGKVPSSTTLPAVPSKTLTSASTSPRDSEESYDVVSDQGNVRKPVVQASTPVNETDEDSDWE</sequence>
<feature type="compositionally biased region" description="Low complexity" evidence="2">
    <location>
        <begin position="13"/>
        <end position="39"/>
    </location>
</feature>
<dbReference type="InterPro" id="IPR005607">
    <property type="entry name" value="BSD_dom"/>
</dbReference>
<dbReference type="Pfam" id="PF03909">
    <property type="entry name" value="BSD"/>
    <property type="match status" value="1"/>
</dbReference>
<reference evidence="4" key="3">
    <citation type="submission" date="2016-07" db="EMBL/GenBank/DDBJ databases">
        <title>Evolution of pathogenesis and genome organization in the Tremellales.</title>
        <authorList>
            <person name="Cuomo C."/>
            <person name="Litvintseva A."/>
            <person name="Heitman J."/>
            <person name="Chen Y."/>
            <person name="Sun S."/>
            <person name="Springer D."/>
            <person name="Dromer F."/>
            <person name="Young S."/>
            <person name="Zeng Q."/>
            <person name="Chapman S."/>
            <person name="Gujja S."/>
            <person name="Saif S."/>
            <person name="Birren B."/>
        </authorList>
    </citation>
    <scope>NUCLEOTIDE SEQUENCE</scope>
    <source>
        <strain evidence="4">CBS 10737</strain>
    </source>
</reference>
<dbReference type="PANTHER" id="PTHR16019">
    <property type="entry name" value="SYNAPSE-ASSOCIATED PROTEIN"/>
    <property type="match status" value="1"/>
</dbReference>
<dbReference type="Proteomes" id="UP000094020">
    <property type="component" value="Chromosome 1"/>
</dbReference>
<evidence type="ECO:0000256" key="2">
    <source>
        <dbReference type="SAM" id="MobiDB-lite"/>
    </source>
</evidence>
<dbReference type="Gene3D" id="1.10.3970.10">
    <property type="entry name" value="BSD domain"/>
    <property type="match status" value="1"/>
</dbReference>
<dbReference type="InterPro" id="IPR035925">
    <property type="entry name" value="BSD_dom_sf"/>
</dbReference>
<feature type="domain" description="BSD" evidence="3">
    <location>
        <begin position="397"/>
        <end position="423"/>
    </location>
</feature>
<name>A0A1B9IBV6_9TREE</name>
<feature type="coiled-coil region" evidence="1">
    <location>
        <begin position="234"/>
        <end position="265"/>
    </location>
</feature>
<dbReference type="GeneID" id="30168802"/>
<evidence type="ECO:0000256" key="1">
    <source>
        <dbReference type="SAM" id="Coils"/>
    </source>
</evidence>
<reference evidence="5" key="4">
    <citation type="submission" date="2024-02" db="EMBL/GenBank/DDBJ databases">
        <title>Comparative genomics of Cryptococcus and Kwoniella reveals pathogenesis evolution and contrasting modes of karyotype evolution via chromosome fusion or intercentromeric recombination.</title>
        <authorList>
            <person name="Coelho M.A."/>
            <person name="David-Palma M."/>
            <person name="Shea T."/>
            <person name="Bowers K."/>
            <person name="McGinley-Smith S."/>
            <person name="Mohammad A.W."/>
            <person name="Gnirke A."/>
            <person name="Yurkov A.M."/>
            <person name="Nowrousian M."/>
            <person name="Sun S."/>
            <person name="Cuomo C.A."/>
            <person name="Heitman J."/>
        </authorList>
    </citation>
    <scope>NUCLEOTIDE SEQUENCE</scope>
    <source>
        <strain evidence="5">CBS 10737</strain>
    </source>
</reference>
<feature type="compositionally biased region" description="Acidic residues" evidence="2">
    <location>
        <begin position="438"/>
        <end position="453"/>
    </location>
</feature>
<dbReference type="PROSITE" id="PS50858">
    <property type="entry name" value="BSD"/>
    <property type="match status" value="1"/>
</dbReference>
<feature type="region of interest" description="Disordered" evidence="2">
    <location>
        <begin position="435"/>
        <end position="539"/>
    </location>
</feature>
<keyword evidence="1" id="KW-0175">Coiled coil</keyword>
<proteinExistence type="predicted"/>
<organism evidence="4">
    <name type="scientific">Kwoniella pini CBS 10737</name>
    <dbReference type="NCBI Taxonomy" id="1296096"/>
    <lineage>
        <taxon>Eukaryota</taxon>
        <taxon>Fungi</taxon>
        <taxon>Dikarya</taxon>
        <taxon>Basidiomycota</taxon>
        <taxon>Agaricomycotina</taxon>
        <taxon>Tremellomycetes</taxon>
        <taxon>Tremellales</taxon>
        <taxon>Cryptococcaceae</taxon>
        <taxon>Kwoniella</taxon>
    </lineage>
</organism>
<feature type="compositionally biased region" description="Polar residues" evidence="2">
    <location>
        <begin position="482"/>
        <end position="502"/>
    </location>
</feature>
<feature type="compositionally biased region" description="Basic and acidic residues" evidence="2">
    <location>
        <begin position="147"/>
        <end position="174"/>
    </location>
</feature>
<reference evidence="4" key="1">
    <citation type="submission" date="2013-07" db="EMBL/GenBank/DDBJ databases">
        <title>The Genome Sequence of Cryptococcus pinus CBS10737.</title>
        <authorList>
            <consortium name="The Broad Institute Genome Sequencing Platform"/>
            <person name="Cuomo C."/>
            <person name="Litvintseva A."/>
            <person name="Chen Y."/>
            <person name="Heitman J."/>
            <person name="Sun S."/>
            <person name="Springer D."/>
            <person name="Dromer F."/>
            <person name="Young S.K."/>
            <person name="Zeng Q."/>
            <person name="Gargeya S."/>
            <person name="Fitzgerald M."/>
            <person name="Abouelleil A."/>
            <person name="Alvarado L."/>
            <person name="Berlin A.M."/>
            <person name="Chapman S.B."/>
            <person name="Dewar J."/>
            <person name="Goldberg J."/>
            <person name="Griggs A."/>
            <person name="Gujja S."/>
            <person name="Hansen M."/>
            <person name="Howarth C."/>
            <person name="Imamovic A."/>
            <person name="Larimer J."/>
            <person name="McCowan C."/>
            <person name="Murphy C."/>
            <person name="Pearson M."/>
            <person name="Priest M."/>
            <person name="Roberts A."/>
            <person name="Saif S."/>
            <person name="Shea T."/>
            <person name="Sykes S."/>
            <person name="Wortman J."/>
            <person name="Nusbaum C."/>
            <person name="Birren B."/>
        </authorList>
    </citation>
    <scope>NUCLEOTIDE SEQUENCE [LARGE SCALE GENOMIC DNA]</scope>
    <source>
        <strain evidence="4">CBS 10737</strain>
    </source>
</reference>
<feature type="compositionally biased region" description="Polar residues" evidence="2">
    <location>
        <begin position="41"/>
        <end position="74"/>
    </location>
</feature>
<dbReference type="AlphaFoldDB" id="A0A1B9IBV6"/>
<dbReference type="OrthoDB" id="73788at2759"/>
<dbReference type="PANTHER" id="PTHR16019:SF5">
    <property type="entry name" value="BSD DOMAIN-CONTAINING PROTEIN 1"/>
    <property type="match status" value="1"/>
</dbReference>
<dbReference type="SUPFAM" id="SSF140383">
    <property type="entry name" value="BSD domain-like"/>
    <property type="match status" value="1"/>
</dbReference>
<evidence type="ECO:0000313" key="6">
    <source>
        <dbReference type="Proteomes" id="UP000094020"/>
    </source>
</evidence>
<evidence type="ECO:0000259" key="3">
    <source>
        <dbReference type="PROSITE" id="PS50858"/>
    </source>
</evidence>
<dbReference type="EMBL" id="KI894007">
    <property type="protein sequence ID" value="OCF53132.1"/>
    <property type="molecule type" value="Genomic_DNA"/>
</dbReference>
<protein>
    <recommendedName>
        <fullName evidence="3">BSD domain-containing protein</fullName>
    </recommendedName>
</protein>
<keyword evidence="6" id="KW-1185">Reference proteome</keyword>
<dbReference type="EMBL" id="CP144519">
    <property type="protein sequence ID" value="WWC66986.1"/>
    <property type="molecule type" value="Genomic_DNA"/>
</dbReference>